<evidence type="ECO:0000313" key="1">
    <source>
        <dbReference type="EMBL" id="MEA0971726.1"/>
    </source>
</evidence>
<protein>
    <submittedName>
        <fullName evidence="1">Uncharacterized protein</fullName>
    </submittedName>
</protein>
<name>A0ABU5NF21_9RICK</name>
<accession>A0ABU5NF21</accession>
<organism evidence="1 2">
    <name type="scientific">Candidatus Megaera venefica</name>
    <dbReference type="NCBI Taxonomy" id="2055910"/>
    <lineage>
        <taxon>Bacteria</taxon>
        <taxon>Pseudomonadati</taxon>
        <taxon>Pseudomonadota</taxon>
        <taxon>Alphaproteobacteria</taxon>
        <taxon>Rickettsiales</taxon>
        <taxon>Rickettsiaceae</taxon>
        <taxon>Candidatus Megaera</taxon>
    </lineage>
</organism>
<reference evidence="1 2" key="1">
    <citation type="submission" date="2023-03" db="EMBL/GenBank/DDBJ databases">
        <title>Host association and intracellularity evolved multiple times independently in the Rickettsiales.</title>
        <authorList>
            <person name="Castelli M."/>
            <person name="Nardi T."/>
            <person name="Gammuto L."/>
            <person name="Bellinzona G."/>
            <person name="Sabaneyeva E."/>
            <person name="Potekhin A."/>
            <person name="Serra V."/>
            <person name="Petroni G."/>
            <person name="Sassera D."/>
        </authorList>
    </citation>
    <scope>NUCLEOTIDE SEQUENCE [LARGE SCALE GENOMIC DNA]</scope>
    <source>
        <strain evidence="1 2">Sr 2-6</strain>
    </source>
</reference>
<keyword evidence="2" id="KW-1185">Reference proteome</keyword>
<sequence>MKDDKPNFCWRSGMHGIKKSISALEMMHIVNKEINNNMKLLQYFMNFMPSLFPHFVDII</sequence>
<evidence type="ECO:0000313" key="2">
    <source>
        <dbReference type="Proteomes" id="UP001291687"/>
    </source>
</evidence>
<dbReference type="Proteomes" id="UP001291687">
    <property type="component" value="Unassembled WGS sequence"/>
</dbReference>
<proteinExistence type="predicted"/>
<comment type="caution">
    <text evidence="1">The sequence shown here is derived from an EMBL/GenBank/DDBJ whole genome shotgun (WGS) entry which is preliminary data.</text>
</comment>
<dbReference type="EMBL" id="JARJFB010000235">
    <property type="protein sequence ID" value="MEA0971726.1"/>
    <property type="molecule type" value="Genomic_DNA"/>
</dbReference>
<dbReference type="RefSeq" id="WP_322777647.1">
    <property type="nucleotide sequence ID" value="NZ_JARJFB010000235.1"/>
</dbReference>
<gene>
    <name evidence="1" type="ORF">Megvenef_01713</name>
</gene>